<dbReference type="InterPro" id="IPR008915">
    <property type="entry name" value="Peptidase_M50"/>
</dbReference>
<evidence type="ECO:0000313" key="13">
    <source>
        <dbReference type="Proteomes" id="UP000728185"/>
    </source>
</evidence>
<name>A0A8E0S2K0_9TREM</name>
<dbReference type="GO" id="GO:0012505">
    <property type="term" value="C:endomembrane system"/>
    <property type="evidence" value="ECO:0007669"/>
    <property type="project" value="UniProtKB-SubCell"/>
</dbReference>
<evidence type="ECO:0000256" key="3">
    <source>
        <dbReference type="ARBA" id="ARBA00012347"/>
    </source>
</evidence>
<evidence type="ECO:0000256" key="9">
    <source>
        <dbReference type="ARBA" id="ARBA00045828"/>
    </source>
</evidence>
<dbReference type="PRINTS" id="PR01000">
    <property type="entry name" value="SREBPS2PTASE"/>
</dbReference>
<feature type="domain" description="Peptidase M50" evidence="11">
    <location>
        <begin position="40"/>
        <end position="179"/>
    </location>
</feature>
<keyword evidence="12" id="KW-0645">Protease</keyword>
<dbReference type="EC" id="3.4.24.85" evidence="3"/>
<dbReference type="GO" id="GO:0004222">
    <property type="term" value="F:metalloendopeptidase activity"/>
    <property type="evidence" value="ECO:0007669"/>
    <property type="project" value="InterPro"/>
</dbReference>
<protein>
    <recommendedName>
        <fullName evidence="4">Membrane-bound transcription factor site-2 protease</fullName>
        <ecNumber evidence="3">3.4.24.85</ecNumber>
    </recommendedName>
    <alternativeName>
        <fullName evidence="8">Endopeptidase S2P</fullName>
    </alternativeName>
</protein>
<dbReference type="Pfam" id="PF02163">
    <property type="entry name" value="Peptidase_M50"/>
    <property type="match status" value="1"/>
</dbReference>
<comment type="caution">
    <text evidence="12">The sequence shown here is derived from an EMBL/GenBank/DDBJ whole genome shotgun (WGS) entry which is preliminary data.</text>
</comment>
<keyword evidence="13" id="KW-1185">Reference proteome</keyword>
<accession>A0A8E0S2K0</accession>
<dbReference type="InterPro" id="IPR001193">
    <property type="entry name" value="MBTPS2"/>
</dbReference>
<proteinExistence type="predicted"/>
<evidence type="ECO:0000256" key="8">
    <source>
        <dbReference type="ARBA" id="ARBA00032658"/>
    </source>
</evidence>
<organism evidence="12 13">
    <name type="scientific">Fasciolopsis buskii</name>
    <dbReference type="NCBI Taxonomy" id="27845"/>
    <lineage>
        <taxon>Eukaryota</taxon>
        <taxon>Metazoa</taxon>
        <taxon>Spiralia</taxon>
        <taxon>Lophotrochozoa</taxon>
        <taxon>Platyhelminthes</taxon>
        <taxon>Trematoda</taxon>
        <taxon>Digenea</taxon>
        <taxon>Plagiorchiida</taxon>
        <taxon>Echinostomata</taxon>
        <taxon>Echinostomatoidea</taxon>
        <taxon>Fasciolidae</taxon>
        <taxon>Fasciolopsis</taxon>
    </lineage>
</organism>
<comment type="subcellular location">
    <subcellularLocation>
        <location evidence="2">Endomembrane system</location>
        <topology evidence="2">Multi-pass membrane protein</topology>
    </subcellularLocation>
</comment>
<comment type="function">
    <text evidence="9">Zinc metalloprotease that mediates intramembrane proteolysis of proteins such as ATF6, ATF6B, SREBF1/SREBP1 and SREBF2/SREBP2. Catalyzes the second step in the proteolytic activation of the sterol regulatory element-binding proteins (SREBPs) SREBF1/SREBP1 and SREBF2/SREBP2: cleaves SREBPs within the first transmembrane segment, thereby releasing the N-terminal segment with a portion of the transmembrane segment attached. Mature N-terminal SREBP fragments shuttle to the nucleus and activate gene transcription. Also mediates the second step in the proteolytic activation of the cyclic AMP-dependent transcription factor ATF-6 (ATF6 and ATF6B). Involved in intramembrane proteolysis during bone formation. In astrocytes and osteoblasts, upon DNA damage and ER stress, mediates the second step of the regulated intramembrane proteolytic activation of the transcription factor CREB3L1, leading to the inhibition of cell-cycle progression.</text>
</comment>
<evidence type="ECO:0000256" key="2">
    <source>
        <dbReference type="ARBA" id="ARBA00004127"/>
    </source>
</evidence>
<feature type="transmembrane region" description="Helical" evidence="10">
    <location>
        <begin position="66"/>
        <end position="84"/>
    </location>
</feature>
<keyword evidence="6 10" id="KW-1133">Transmembrane helix</keyword>
<keyword evidence="7 10" id="KW-0472">Membrane</keyword>
<evidence type="ECO:0000256" key="4">
    <source>
        <dbReference type="ARBA" id="ARBA00014400"/>
    </source>
</evidence>
<dbReference type="GO" id="GO:0031293">
    <property type="term" value="P:membrane protein intracellular domain proteolysis"/>
    <property type="evidence" value="ECO:0007669"/>
    <property type="project" value="TreeGrafter"/>
</dbReference>
<evidence type="ECO:0000313" key="12">
    <source>
        <dbReference type="EMBL" id="KAA0200005.1"/>
    </source>
</evidence>
<comment type="catalytic activity">
    <reaction evidence="1">
        <text>Cleaves several transcription factors that are type-2 transmembrane proteins within membrane-spanning domains. Known substrates include sterol regulatory element-binding protein (SREBP) -1, SREBP-2 and forms of the transcriptional activator ATF6. SREBP-2 is cleaved at the site 477-DRSRILL-|-CVLTFLCLSFNPLTSLLQWGGA-505. The residues Asn-Pro, 11 residues distal to the site of cleavage in the membrane-spanning domain, are important for cleavage by S2P endopeptidase. Replacement of either of these residues does not prevent cleavage, but there is no cleavage if both of these residues are replaced.</text>
        <dbReference type="EC" id="3.4.24.85"/>
    </reaction>
</comment>
<evidence type="ECO:0000256" key="7">
    <source>
        <dbReference type="ARBA" id="ARBA00023136"/>
    </source>
</evidence>
<dbReference type="GO" id="GO:0016020">
    <property type="term" value="C:membrane"/>
    <property type="evidence" value="ECO:0007669"/>
    <property type="project" value="InterPro"/>
</dbReference>
<dbReference type="OrthoDB" id="69989at2759"/>
<dbReference type="AlphaFoldDB" id="A0A8E0S2K0"/>
<dbReference type="GO" id="GO:0005737">
    <property type="term" value="C:cytoplasm"/>
    <property type="evidence" value="ECO:0007669"/>
    <property type="project" value="TreeGrafter"/>
</dbReference>
<dbReference type="GO" id="GO:1905897">
    <property type="term" value="P:regulation of response to endoplasmic reticulum stress"/>
    <property type="evidence" value="ECO:0007669"/>
    <property type="project" value="TreeGrafter"/>
</dbReference>
<evidence type="ECO:0000256" key="6">
    <source>
        <dbReference type="ARBA" id="ARBA00022989"/>
    </source>
</evidence>
<keyword evidence="12" id="KW-0378">Hydrolase</keyword>
<keyword evidence="5 10" id="KW-0812">Transmembrane</keyword>
<dbReference type="Proteomes" id="UP000728185">
    <property type="component" value="Unassembled WGS sequence"/>
</dbReference>
<sequence>MLGHDRIAFYSHAIRPALRVRSSDLQMPGVNLPLNQLGFYMLTLLLCAFLHEAGHALAALRERVRLHGFGIFLFGIYPGAYVDLNTADLQSLTPFGQLRIYCAGVWHNAVIAMISVAVFYAMPWILSPVYQTGTGVGVTYLREVCRAHAHTVFIYRQWSCFLLHFSRISAVKRAYSTTVRQTSREVDEPAATSLRFCVT</sequence>
<evidence type="ECO:0000256" key="5">
    <source>
        <dbReference type="ARBA" id="ARBA00022692"/>
    </source>
</evidence>
<feature type="transmembrane region" description="Helical" evidence="10">
    <location>
        <begin position="104"/>
        <end position="126"/>
    </location>
</feature>
<reference evidence="12" key="1">
    <citation type="submission" date="2019-05" db="EMBL/GenBank/DDBJ databases">
        <title>Annotation for the trematode Fasciolopsis buski.</title>
        <authorList>
            <person name="Choi Y.-J."/>
        </authorList>
    </citation>
    <scope>NUCLEOTIDE SEQUENCE</scope>
    <source>
        <strain evidence="12">HT</strain>
        <tissue evidence="12">Whole worm</tissue>
    </source>
</reference>
<feature type="transmembrane region" description="Helical" evidence="10">
    <location>
        <begin position="37"/>
        <end position="54"/>
    </location>
</feature>
<dbReference type="EMBL" id="LUCM01000794">
    <property type="protein sequence ID" value="KAA0200005.1"/>
    <property type="molecule type" value="Genomic_DNA"/>
</dbReference>
<evidence type="ECO:0000256" key="1">
    <source>
        <dbReference type="ARBA" id="ARBA00001350"/>
    </source>
</evidence>
<evidence type="ECO:0000259" key="11">
    <source>
        <dbReference type="Pfam" id="PF02163"/>
    </source>
</evidence>
<gene>
    <name evidence="12" type="ORF">FBUS_10966</name>
</gene>
<dbReference type="PANTHER" id="PTHR13325">
    <property type="entry name" value="PROTEASE M50 MEMBRANE-BOUND TRANSCRIPTION FACTOR SITE 2 PROTEASE"/>
    <property type="match status" value="1"/>
</dbReference>
<dbReference type="PANTHER" id="PTHR13325:SF3">
    <property type="entry name" value="MEMBRANE-BOUND TRANSCRIPTION FACTOR SITE-2 PROTEASE"/>
    <property type="match status" value="1"/>
</dbReference>
<evidence type="ECO:0000256" key="10">
    <source>
        <dbReference type="SAM" id="Phobius"/>
    </source>
</evidence>